<feature type="domain" description="MATH" evidence="1">
    <location>
        <begin position="24"/>
        <end position="159"/>
    </location>
</feature>
<dbReference type="SUPFAM" id="SSF49599">
    <property type="entry name" value="TRAF domain-like"/>
    <property type="match status" value="2"/>
</dbReference>
<dbReference type="Pfam" id="PF22486">
    <property type="entry name" value="MATH_2"/>
    <property type="match status" value="2"/>
</dbReference>
<dbReference type="PROSITE" id="PS50144">
    <property type="entry name" value="MATH"/>
    <property type="match status" value="2"/>
</dbReference>
<gene>
    <name evidence="2" type="ORF">FH972_013588</name>
</gene>
<dbReference type="CDD" id="cd00121">
    <property type="entry name" value="MATH"/>
    <property type="match status" value="2"/>
</dbReference>
<keyword evidence="3" id="KW-1185">Reference proteome</keyword>
<feature type="domain" description="MATH" evidence="1">
    <location>
        <begin position="179"/>
        <end position="308"/>
    </location>
</feature>
<sequence length="324" mass="37240">MEVCPFSADNDATGIVRSTTSLPTAHYVFQIKNFSVLLGMREENCHSSQFEVGGYHWRLVLYPNGKKDSNGTGHISLYLAIAATNDLPLGWNVNVHIRFFVFDQIRDKYLSIQDANERVRRFHNLKTEWGIAQLLSHKTLNDLSNGYLVNDTCVFGVEVFFIKGASKGESLSMISDPQRNYFTWKIDNYTALKDKIYFSEQFIVEGRKWKLRLDPEGGVIGAVTYMSLYLKLDDSESPPHKGKLYAKYKLRIRNQINSNHLEKTYDYWFFDPFPNNGYGSPQFLSKRDLLDTSKGYLVSDTLFIECKLDVISVAKDFSSNKYCV</sequence>
<proteinExistence type="predicted"/>
<dbReference type="AlphaFoldDB" id="A0A5N6R786"/>
<dbReference type="OrthoDB" id="192247at2759"/>
<dbReference type="EMBL" id="CM017325">
    <property type="protein sequence ID" value="KAE8056852.1"/>
    <property type="molecule type" value="Genomic_DNA"/>
</dbReference>
<organism evidence="2 3">
    <name type="scientific">Carpinus fangiana</name>
    <dbReference type="NCBI Taxonomy" id="176857"/>
    <lineage>
        <taxon>Eukaryota</taxon>
        <taxon>Viridiplantae</taxon>
        <taxon>Streptophyta</taxon>
        <taxon>Embryophyta</taxon>
        <taxon>Tracheophyta</taxon>
        <taxon>Spermatophyta</taxon>
        <taxon>Magnoliopsida</taxon>
        <taxon>eudicotyledons</taxon>
        <taxon>Gunneridae</taxon>
        <taxon>Pentapetalae</taxon>
        <taxon>rosids</taxon>
        <taxon>fabids</taxon>
        <taxon>Fagales</taxon>
        <taxon>Betulaceae</taxon>
        <taxon>Carpinus</taxon>
    </lineage>
</organism>
<dbReference type="SMART" id="SM00061">
    <property type="entry name" value="MATH"/>
    <property type="match status" value="2"/>
</dbReference>
<accession>A0A5N6R786</accession>
<protein>
    <recommendedName>
        <fullName evidence="1">MATH domain-containing protein</fullName>
    </recommendedName>
</protein>
<dbReference type="PANTHER" id="PTHR46162:SF55">
    <property type="entry name" value="MATH DOMAIN-CONTAINING PROTEIN"/>
    <property type="match status" value="1"/>
</dbReference>
<dbReference type="Gene3D" id="2.60.210.10">
    <property type="entry name" value="Apoptosis, Tumor Necrosis Factor Receptor Associated Protein 2, Chain A"/>
    <property type="match status" value="2"/>
</dbReference>
<evidence type="ECO:0000313" key="2">
    <source>
        <dbReference type="EMBL" id="KAE8056852.1"/>
    </source>
</evidence>
<dbReference type="Proteomes" id="UP000327013">
    <property type="component" value="Chromosome 5"/>
</dbReference>
<name>A0A5N6R786_9ROSI</name>
<dbReference type="PANTHER" id="PTHR46162">
    <property type="entry name" value="TRAF-LIKE FAMILY PROTEIN"/>
    <property type="match status" value="1"/>
</dbReference>
<evidence type="ECO:0000259" key="1">
    <source>
        <dbReference type="PROSITE" id="PS50144"/>
    </source>
</evidence>
<dbReference type="InterPro" id="IPR008974">
    <property type="entry name" value="TRAF-like"/>
</dbReference>
<evidence type="ECO:0000313" key="3">
    <source>
        <dbReference type="Proteomes" id="UP000327013"/>
    </source>
</evidence>
<reference evidence="2 3" key="1">
    <citation type="submission" date="2019-06" db="EMBL/GenBank/DDBJ databases">
        <title>A chromosomal-level reference genome of Carpinus fangiana (Coryloideae, Betulaceae).</title>
        <authorList>
            <person name="Yang X."/>
            <person name="Wang Z."/>
            <person name="Zhang L."/>
            <person name="Hao G."/>
            <person name="Liu J."/>
            <person name="Yang Y."/>
        </authorList>
    </citation>
    <scope>NUCLEOTIDE SEQUENCE [LARGE SCALE GENOMIC DNA]</scope>
    <source>
        <strain evidence="2">Cfa_2016G</strain>
        <tissue evidence="2">Leaf</tissue>
    </source>
</reference>
<dbReference type="InterPro" id="IPR002083">
    <property type="entry name" value="MATH/TRAF_dom"/>
</dbReference>